<dbReference type="PROSITE" id="PS51755">
    <property type="entry name" value="OMPR_PHOB"/>
    <property type="match status" value="1"/>
</dbReference>
<dbReference type="GO" id="GO:0042802">
    <property type="term" value="F:identical protein binding"/>
    <property type="evidence" value="ECO:0007669"/>
    <property type="project" value="UniProtKB-ARBA"/>
</dbReference>
<dbReference type="EMBL" id="QKRX01000001">
    <property type="protein sequence ID" value="RAU19608.1"/>
    <property type="molecule type" value="Genomic_DNA"/>
</dbReference>
<feature type="domain" description="Response regulatory" evidence="10">
    <location>
        <begin position="2"/>
        <end position="115"/>
    </location>
</feature>
<dbReference type="GO" id="GO:0005829">
    <property type="term" value="C:cytosol"/>
    <property type="evidence" value="ECO:0007669"/>
    <property type="project" value="TreeGrafter"/>
</dbReference>
<evidence type="ECO:0000256" key="6">
    <source>
        <dbReference type="ARBA" id="ARBA00023125"/>
    </source>
</evidence>
<evidence type="ECO:0000256" key="9">
    <source>
        <dbReference type="PROSITE-ProRule" id="PRU01091"/>
    </source>
</evidence>
<dbReference type="GO" id="GO:0032993">
    <property type="term" value="C:protein-DNA complex"/>
    <property type="evidence" value="ECO:0007669"/>
    <property type="project" value="TreeGrafter"/>
</dbReference>
<dbReference type="InterPro" id="IPR001789">
    <property type="entry name" value="Sig_transdc_resp-reg_receiver"/>
</dbReference>
<dbReference type="SUPFAM" id="SSF52172">
    <property type="entry name" value="CheY-like"/>
    <property type="match status" value="1"/>
</dbReference>
<dbReference type="Proteomes" id="UP000250744">
    <property type="component" value="Unassembled WGS sequence"/>
</dbReference>
<feature type="domain" description="OmpR/PhoB-type" evidence="11">
    <location>
        <begin position="121"/>
        <end position="220"/>
    </location>
</feature>
<gene>
    <name evidence="12" type="ORF">DN062_00550</name>
</gene>
<dbReference type="OrthoDB" id="9802426at2"/>
<evidence type="ECO:0000256" key="5">
    <source>
        <dbReference type="ARBA" id="ARBA00023015"/>
    </source>
</evidence>
<evidence type="ECO:0000256" key="2">
    <source>
        <dbReference type="ARBA" id="ARBA00022490"/>
    </source>
</evidence>
<evidence type="ECO:0000256" key="3">
    <source>
        <dbReference type="ARBA" id="ARBA00022553"/>
    </source>
</evidence>
<keyword evidence="6 9" id="KW-0238">DNA-binding</keyword>
<dbReference type="InterPro" id="IPR039420">
    <property type="entry name" value="WalR-like"/>
</dbReference>
<dbReference type="NCBIfam" id="NF008296">
    <property type="entry name" value="PRK11083.1"/>
    <property type="match status" value="1"/>
</dbReference>
<dbReference type="PANTHER" id="PTHR48111">
    <property type="entry name" value="REGULATOR OF RPOS"/>
    <property type="match status" value="1"/>
</dbReference>
<evidence type="ECO:0000313" key="13">
    <source>
        <dbReference type="Proteomes" id="UP000250744"/>
    </source>
</evidence>
<keyword evidence="3 8" id="KW-0597">Phosphoprotein</keyword>
<dbReference type="Gene3D" id="1.10.10.10">
    <property type="entry name" value="Winged helix-like DNA-binding domain superfamily/Winged helix DNA-binding domain"/>
    <property type="match status" value="1"/>
</dbReference>
<dbReference type="Gene3D" id="6.10.250.690">
    <property type="match status" value="1"/>
</dbReference>
<dbReference type="GO" id="GO:0000987">
    <property type="term" value="F:cis-regulatory region sequence-specific DNA binding"/>
    <property type="evidence" value="ECO:0007669"/>
    <property type="project" value="UniProtKB-ARBA"/>
</dbReference>
<dbReference type="SMART" id="SM00448">
    <property type="entry name" value="REC"/>
    <property type="match status" value="1"/>
</dbReference>
<dbReference type="InterPro" id="IPR036388">
    <property type="entry name" value="WH-like_DNA-bd_sf"/>
</dbReference>
<dbReference type="Gene3D" id="3.40.50.2300">
    <property type="match status" value="1"/>
</dbReference>
<evidence type="ECO:0000256" key="1">
    <source>
        <dbReference type="ARBA" id="ARBA00004496"/>
    </source>
</evidence>
<comment type="subcellular location">
    <subcellularLocation>
        <location evidence="1">Cytoplasm</location>
    </subcellularLocation>
</comment>
<sequence>MAVLIVEDEPSIADTIRYALETERMDNIWVTTGQQALDALSEGNIALVLLDIGLPDMSGFDVCRVIRQTSSVPVVFLTSRHEEIDQVLGLELGADDYITKPFSPRVLTARIRARLRQSPEAANITPAGFSHDADGARITLNGVLLDLSRYEYRLLLLLMSHPGRIYSREQLMQQVWEEPERSFDRTVDTHIKTLRRKIRDINENCDPLRTRRGLGYSFEADA</sequence>
<keyword evidence="2" id="KW-0963">Cytoplasm</keyword>
<evidence type="ECO:0000313" key="12">
    <source>
        <dbReference type="EMBL" id="RAU19608.1"/>
    </source>
</evidence>
<organism evidence="12 13">
    <name type="scientific">Nitrincola tibetensis</name>
    <dbReference type="NCBI Taxonomy" id="2219697"/>
    <lineage>
        <taxon>Bacteria</taxon>
        <taxon>Pseudomonadati</taxon>
        <taxon>Pseudomonadota</taxon>
        <taxon>Gammaproteobacteria</taxon>
        <taxon>Oceanospirillales</taxon>
        <taxon>Oceanospirillaceae</taxon>
        <taxon>Nitrincola</taxon>
    </lineage>
</organism>
<dbReference type="AlphaFoldDB" id="A0A364NR68"/>
<dbReference type="PANTHER" id="PTHR48111:SF6">
    <property type="entry name" value="TRANSCRIPTIONAL REGULATORY PROTEIN CREB"/>
    <property type="match status" value="1"/>
</dbReference>
<dbReference type="FunFam" id="3.40.50.2300:FF:000021">
    <property type="entry name" value="Two-component system response regulator KdpE"/>
    <property type="match status" value="1"/>
</dbReference>
<keyword evidence="13" id="KW-1185">Reference proteome</keyword>
<feature type="DNA-binding region" description="OmpR/PhoB-type" evidence="9">
    <location>
        <begin position="121"/>
        <end position="220"/>
    </location>
</feature>
<dbReference type="GO" id="GO:0045893">
    <property type="term" value="P:positive regulation of DNA-templated transcription"/>
    <property type="evidence" value="ECO:0007669"/>
    <property type="project" value="UniProtKB-ARBA"/>
</dbReference>
<evidence type="ECO:0000259" key="11">
    <source>
        <dbReference type="PROSITE" id="PS51755"/>
    </source>
</evidence>
<dbReference type="Pfam" id="PF00486">
    <property type="entry name" value="Trans_reg_C"/>
    <property type="match status" value="1"/>
</dbReference>
<comment type="caution">
    <text evidence="12">The sequence shown here is derived from an EMBL/GenBank/DDBJ whole genome shotgun (WGS) entry which is preliminary data.</text>
</comment>
<accession>A0A364NR68</accession>
<dbReference type="InterPro" id="IPR001867">
    <property type="entry name" value="OmpR/PhoB-type_DNA-bd"/>
</dbReference>
<dbReference type="CDD" id="cd17574">
    <property type="entry name" value="REC_OmpR"/>
    <property type="match status" value="1"/>
</dbReference>
<feature type="modified residue" description="4-aspartylphosphate" evidence="8">
    <location>
        <position position="51"/>
    </location>
</feature>
<keyword evidence="7" id="KW-0804">Transcription</keyword>
<dbReference type="InterPro" id="IPR011006">
    <property type="entry name" value="CheY-like_superfamily"/>
</dbReference>
<dbReference type="CDD" id="cd00383">
    <property type="entry name" value="trans_reg_C"/>
    <property type="match status" value="1"/>
</dbReference>
<dbReference type="SMART" id="SM00862">
    <property type="entry name" value="Trans_reg_C"/>
    <property type="match status" value="1"/>
</dbReference>
<dbReference type="GO" id="GO:0000156">
    <property type="term" value="F:phosphorelay response regulator activity"/>
    <property type="evidence" value="ECO:0007669"/>
    <property type="project" value="TreeGrafter"/>
</dbReference>
<name>A0A364NR68_9GAMM</name>
<protein>
    <submittedName>
        <fullName evidence="12">Two-component system response regulator CreB</fullName>
    </submittedName>
</protein>
<keyword evidence="5" id="KW-0805">Transcription regulation</keyword>
<keyword evidence="4" id="KW-0902">Two-component regulatory system</keyword>
<evidence type="ECO:0000259" key="10">
    <source>
        <dbReference type="PROSITE" id="PS50110"/>
    </source>
</evidence>
<dbReference type="RefSeq" id="WP_112157151.1">
    <property type="nucleotide sequence ID" value="NZ_QKRX01000001.1"/>
</dbReference>
<evidence type="ECO:0000256" key="4">
    <source>
        <dbReference type="ARBA" id="ARBA00023012"/>
    </source>
</evidence>
<evidence type="ECO:0000256" key="7">
    <source>
        <dbReference type="ARBA" id="ARBA00023163"/>
    </source>
</evidence>
<dbReference type="PROSITE" id="PS50110">
    <property type="entry name" value="RESPONSE_REGULATORY"/>
    <property type="match status" value="1"/>
</dbReference>
<evidence type="ECO:0000256" key="8">
    <source>
        <dbReference type="PROSITE-ProRule" id="PRU00169"/>
    </source>
</evidence>
<reference evidence="12 13" key="1">
    <citation type="submission" date="2018-06" db="EMBL/GenBank/DDBJ databases">
        <title>Nitrincola tibetense sp. nov., isolated from Lake XuguoCo on Tibetan Plateau.</title>
        <authorList>
            <person name="Xing P."/>
        </authorList>
    </citation>
    <scope>NUCLEOTIDE SEQUENCE [LARGE SCALE GENOMIC DNA]</scope>
    <source>
        <strain evidence="13">xg18</strain>
    </source>
</reference>
<proteinExistence type="predicted"/>
<dbReference type="Pfam" id="PF00072">
    <property type="entry name" value="Response_reg"/>
    <property type="match status" value="1"/>
</dbReference>
<dbReference type="InterPro" id="IPR016032">
    <property type="entry name" value="Sig_transdc_resp-reg_C-effctor"/>
</dbReference>
<dbReference type="SUPFAM" id="SSF46894">
    <property type="entry name" value="C-terminal effector domain of the bipartite response regulators"/>
    <property type="match status" value="1"/>
</dbReference>